<keyword evidence="2" id="KW-0677">Repeat</keyword>
<dbReference type="PANTHER" id="PTHR10641">
    <property type="entry name" value="MYB FAMILY TRANSCRIPTION FACTOR"/>
    <property type="match status" value="1"/>
</dbReference>
<feature type="domain" description="HTH myb-type" evidence="7">
    <location>
        <begin position="12"/>
        <end position="65"/>
    </location>
</feature>
<keyword evidence="3" id="KW-0238">DNA-binding</keyword>
<dbReference type="GO" id="GO:0009733">
    <property type="term" value="P:response to auxin"/>
    <property type="evidence" value="ECO:0007669"/>
    <property type="project" value="TreeGrafter"/>
</dbReference>
<feature type="compositionally biased region" description="Low complexity" evidence="5">
    <location>
        <begin position="179"/>
        <end position="195"/>
    </location>
</feature>
<sequence length="310" mass="34837">MVRPPCCDQVGIKKGPWTPEEDIILVSYIQEHGPGNWRSVPTNTGLLRCSKSCRLRWTNYLRPGIKRGNFTPHEEGMIIHLQALLGNKWAAIASYLPQRTDNDIKNYWNTHLKKKLKKFQTADQAKAAAHHDDQFLQRKLLSNRRRDFSGDITSSSSSSMYASSTENISRLLEGWMRSSPKGSTNTATTTAGNKNPEVEKDFSNEIAAASVSCYCPKVEQEEILPCCRELMPHEEFEAILQFDNLNNSVLWNKSSTSDPKIAGKPRSEVPQQQQMTPASAPPLSFLEKWLLDETTNGDQVGDINGLPSIF</sequence>
<evidence type="ECO:0000259" key="7">
    <source>
        <dbReference type="PROSITE" id="PS51294"/>
    </source>
</evidence>
<evidence type="ECO:0000313" key="8">
    <source>
        <dbReference type="EMBL" id="KAK4757346.1"/>
    </source>
</evidence>
<dbReference type="InterPro" id="IPR001005">
    <property type="entry name" value="SANT/Myb"/>
</dbReference>
<protein>
    <submittedName>
        <fullName evidence="8">Uncharacterized protein</fullName>
    </submittedName>
</protein>
<organism evidence="8 9">
    <name type="scientific">Trapa incisa</name>
    <dbReference type="NCBI Taxonomy" id="236973"/>
    <lineage>
        <taxon>Eukaryota</taxon>
        <taxon>Viridiplantae</taxon>
        <taxon>Streptophyta</taxon>
        <taxon>Embryophyta</taxon>
        <taxon>Tracheophyta</taxon>
        <taxon>Spermatophyta</taxon>
        <taxon>Magnoliopsida</taxon>
        <taxon>eudicotyledons</taxon>
        <taxon>Gunneridae</taxon>
        <taxon>Pentapetalae</taxon>
        <taxon>rosids</taxon>
        <taxon>malvids</taxon>
        <taxon>Myrtales</taxon>
        <taxon>Lythraceae</taxon>
        <taxon>Trapa</taxon>
    </lineage>
</organism>
<feature type="region of interest" description="Disordered" evidence="5">
    <location>
        <begin position="256"/>
        <end position="279"/>
    </location>
</feature>
<dbReference type="PROSITE" id="PS50090">
    <property type="entry name" value="MYB_LIKE"/>
    <property type="match status" value="2"/>
</dbReference>
<dbReference type="InterPro" id="IPR017930">
    <property type="entry name" value="Myb_dom"/>
</dbReference>
<evidence type="ECO:0000256" key="3">
    <source>
        <dbReference type="ARBA" id="ARBA00023125"/>
    </source>
</evidence>
<reference evidence="8 9" key="1">
    <citation type="journal article" date="2023" name="Hortic Res">
        <title>Pangenome of water caltrop reveals structural variations and asymmetric subgenome divergence after allopolyploidization.</title>
        <authorList>
            <person name="Zhang X."/>
            <person name="Chen Y."/>
            <person name="Wang L."/>
            <person name="Yuan Y."/>
            <person name="Fang M."/>
            <person name="Shi L."/>
            <person name="Lu R."/>
            <person name="Comes H.P."/>
            <person name="Ma Y."/>
            <person name="Chen Y."/>
            <person name="Huang G."/>
            <person name="Zhou Y."/>
            <person name="Zheng Z."/>
            <person name="Qiu Y."/>
        </authorList>
    </citation>
    <scope>NUCLEOTIDE SEQUENCE [LARGE SCALE GENOMIC DNA]</scope>
    <source>
        <tissue evidence="8">Roots</tissue>
    </source>
</reference>
<dbReference type="Gene3D" id="1.10.10.60">
    <property type="entry name" value="Homeodomain-like"/>
    <property type="match status" value="2"/>
</dbReference>
<keyword evidence="4" id="KW-0539">Nucleus</keyword>
<dbReference type="EMBL" id="JAXIOK010000012">
    <property type="protein sequence ID" value="KAK4757346.1"/>
    <property type="molecule type" value="Genomic_DNA"/>
</dbReference>
<dbReference type="GO" id="GO:0003677">
    <property type="term" value="F:DNA binding"/>
    <property type="evidence" value="ECO:0007669"/>
    <property type="project" value="UniProtKB-KW"/>
</dbReference>
<comment type="subcellular location">
    <subcellularLocation>
        <location evidence="1">Nucleus</location>
    </subcellularLocation>
</comment>
<evidence type="ECO:0000256" key="1">
    <source>
        <dbReference type="ARBA" id="ARBA00004123"/>
    </source>
</evidence>
<dbReference type="GO" id="GO:0005634">
    <property type="term" value="C:nucleus"/>
    <property type="evidence" value="ECO:0007669"/>
    <property type="project" value="UniProtKB-SubCell"/>
</dbReference>
<dbReference type="Pfam" id="PF00249">
    <property type="entry name" value="Myb_DNA-binding"/>
    <property type="match status" value="2"/>
</dbReference>
<feature type="domain" description="HTH myb-type" evidence="7">
    <location>
        <begin position="66"/>
        <end position="116"/>
    </location>
</feature>
<feature type="domain" description="Myb-like" evidence="6">
    <location>
        <begin position="9"/>
        <end position="61"/>
    </location>
</feature>
<dbReference type="InterPro" id="IPR009057">
    <property type="entry name" value="Homeodomain-like_sf"/>
</dbReference>
<evidence type="ECO:0000313" key="9">
    <source>
        <dbReference type="Proteomes" id="UP001345219"/>
    </source>
</evidence>
<proteinExistence type="predicted"/>
<evidence type="ECO:0000256" key="5">
    <source>
        <dbReference type="SAM" id="MobiDB-lite"/>
    </source>
</evidence>
<feature type="region of interest" description="Disordered" evidence="5">
    <location>
        <begin position="176"/>
        <end position="198"/>
    </location>
</feature>
<dbReference type="PANTHER" id="PTHR10641:SF1152">
    <property type="entry name" value="TRANSCRIPTION FACTOR MYB60"/>
    <property type="match status" value="1"/>
</dbReference>
<dbReference type="AlphaFoldDB" id="A0AAN7K087"/>
<feature type="domain" description="Myb-like" evidence="6">
    <location>
        <begin position="62"/>
        <end position="112"/>
    </location>
</feature>
<evidence type="ECO:0000259" key="6">
    <source>
        <dbReference type="PROSITE" id="PS50090"/>
    </source>
</evidence>
<gene>
    <name evidence="8" type="ORF">SAY87_018647</name>
</gene>
<dbReference type="InterPro" id="IPR015495">
    <property type="entry name" value="Myb_TF_plants"/>
</dbReference>
<accession>A0AAN7K087</accession>
<dbReference type="FunFam" id="1.10.10.60:FF:000001">
    <property type="entry name" value="MYB-related transcription factor"/>
    <property type="match status" value="1"/>
</dbReference>
<dbReference type="SMART" id="SM00717">
    <property type="entry name" value="SANT"/>
    <property type="match status" value="2"/>
</dbReference>
<evidence type="ECO:0000256" key="2">
    <source>
        <dbReference type="ARBA" id="ARBA00022737"/>
    </source>
</evidence>
<keyword evidence="9" id="KW-1185">Reference proteome</keyword>
<name>A0AAN7K087_9MYRT</name>
<evidence type="ECO:0000256" key="4">
    <source>
        <dbReference type="ARBA" id="ARBA00023242"/>
    </source>
</evidence>
<dbReference type="CDD" id="cd00167">
    <property type="entry name" value="SANT"/>
    <property type="match status" value="2"/>
</dbReference>
<dbReference type="PROSITE" id="PS51294">
    <property type="entry name" value="HTH_MYB"/>
    <property type="match status" value="2"/>
</dbReference>
<comment type="caution">
    <text evidence="8">The sequence shown here is derived from an EMBL/GenBank/DDBJ whole genome shotgun (WGS) entry which is preliminary data.</text>
</comment>
<dbReference type="SUPFAM" id="SSF46689">
    <property type="entry name" value="Homeodomain-like"/>
    <property type="match status" value="1"/>
</dbReference>
<dbReference type="Proteomes" id="UP001345219">
    <property type="component" value="Chromosome 15"/>
</dbReference>